<evidence type="ECO:0000259" key="7">
    <source>
        <dbReference type="Pfam" id="PF20684"/>
    </source>
</evidence>
<accession>A0AAE8MD37</accession>
<dbReference type="PANTHER" id="PTHR33048:SF124">
    <property type="entry name" value="INTEGRAL MEMBRANE PROTEIN"/>
    <property type="match status" value="1"/>
</dbReference>
<evidence type="ECO:0000256" key="5">
    <source>
        <dbReference type="ARBA" id="ARBA00038359"/>
    </source>
</evidence>
<dbReference type="InterPro" id="IPR049326">
    <property type="entry name" value="Rhodopsin_dom_fungi"/>
</dbReference>
<feature type="transmembrane region" description="Helical" evidence="6">
    <location>
        <begin position="147"/>
        <end position="170"/>
    </location>
</feature>
<comment type="similarity">
    <text evidence="5">Belongs to the SAT4 family.</text>
</comment>
<evidence type="ECO:0000256" key="1">
    <source>
        <dbReference type="ARBA" id="ARBA00004141"/>
    </source>
</evidence>
<feature type="transmembrane region" description="Helical" evidence="6">
    <location>
        <begin position="195"/>
        <end position="218"/>
    </location>
</feature>
<protein>
    <submittedName>
        <fullName evidence="8">Related to integral membrane protein</fullName>
    </submittedName>
</protein>
<keyword evidence="3 6" id="KW-1133">Transmembrane helix</keyword>
<feature type="transmembrane region" description="Helical" evidence="6">
    <location>
        <begin position="71"/>
        <end position="93"/>
    </location>
</feature>
<dbReference type="Pfam" id="PF20684">
    <property type="entry name" value="Fung_rhodopsin"/>
    <property type="match status" value="1"/>
</dbReference>
<dbReference type="GO" id="GO:0016020">
    <property type="term" value="C:membrane"/>
    <property type="evidence" value="ECO:0007669"/>
    <property type="project" value="UniProtKB-SubCell"/>
</dbReference>
<comment type="subcellular location">
    <subcellularLocation>
        <location evidence="1">Membrane</location>
        <topology evidence="1">Multi-pass membrane protein</topology>
    </subcellularLocation>
</comment>
<feature type="transmembrane region" description="Helical" evidence="6">
    <location>
        <begin position="269"/>
        <end position="291"/>
    </location>
</feature>
<keyword evidence="2 6" id="KW-0812">Transmembrane</keyword>
<sequence length="336" mass="37329">MGFPMFNGTEYLMSAPAGYEPDFANPYKDTTTINATYWVFGIGFILSLLFFGQRLYTSSFIRSPWKSDDYFFLVSWIVTTAAKILIIVCLIHGVLGVHVWEIPLDAVIWETKLIHATTLIVIPGTVLAKLSLCIFYDRLVPNRWYRFSLCFTGGLTICAFGVVWFCVFFACRPIEAAWNLRLLDGASCINRPPVYMLQAIMGGVTDLLLVILTVPTILKLQMSWRQKARAVALFSTGFLTLGAAVARLVVLIPSLKNPDTTFVLAQGTLWLIVEVDMITICGSLPTLGVFLNHFAPRVLRESGPPADMRYALATFGGTPNQGKLSHSHDSEENLVV</sequence>
<dbReference type="AlphaFoldDB" id="A0AAE8MD37"/>
<evidence type="ECO:0000313" key="9">
    <source>
        <dbReference type="Proteomes" id="UP001187734"/>
    </source>
</evidence>
<proteinExistence type="inferred from homology"/>
<feature type="transmembrane region" description="Helical" evidence="6">
    <location>
        <begin position="113"/>
        <end position="135"/>
    </location>
</feature>
<feature type="domain" description="Rhodopsin" evidence="7">
    <location>
        <begin position="54"/>
        <end position="291"/>
    </location>
</feature>
<dbReference type="PANTHER" id="PTHR33048">
    <property type="entry name" value="PTH11-LIKE INTEGRAL MEMBRANE PROTEIN (AFU_ORTHOLOGUE AFUA_5G11245)"/>
    <property type="match status" value="1"/>
</dbReference>
<gene>
    <name evidence="8" type="ORF">FTOL_08631</name>
</gene>
<feature type="transmembrane region" description="Helical" evidence="6">
    <location>
        <begin position="230"/>
        <end position="249"/>
    </location>
</feature>
<name>A0AAE8MD37_9HYPO</name>
<evidence type="ECO:0000256" key="4">
    <source>
        <dbReference type="ARBA" id="ARBA00023136"/>
    </source>
</evidence>
<dbReference type="EMBL" id="ONZP01000306">
    <property type="protein sequence ID" value="SPJ80239.1"/>
    <property type="molecule type" value="Genomic_DNA"/>
</dbReference>
<dbReference type="InterPro" id="IPR052337">
    <property type="entry name" value="SAT4-like"/>
</dbReference>
<dbReference type="Proteomes" id="UP001187734">
    <property type="component" value="Unassembled WGS sequence"/>
</dbReference>
<evidence type="ECO:0000313" key="8">
    <source>
        <dbReference type="EMBL" id="SPJ80239.1"/>
    </source>
</evidence>
<keyword evidence="4 6" id="KW-0472">Membrane</keyword>
<comment type="caution">
    <text evidence="8">The sequence shown here is derived from an EMBL/GenBank/DDBJ whole genome shotgun (WGS) entry which is preliminary data.</text>
</comment>
<evidence type="ECO:0000256" key="2">
    <source>
        <dbReference type="ARBA" id="ARBA00022692"/>
    </source>
</evidence>
<evidence type="ECO:0000256" key="6">
    <source>
        <dbReference type="SAM" id="Phobius"/>
    </source>
</evidence>
<organism evidence="8 9">
    <name type="scientific">Fusarium torulosum</name>
    <dbReference type="NCBI Taxonomy" id="33205"/>
    <lineage>
        <taxon>Eukaryota</taxon>
        <taxon>Fungi</taxon>
        <taxon>Dikarya</taxon>
        <taxon>Ascomycota</taxon>
        <taxon>Pezizomycotina</taxon>
        <taxon>Sordariomycetes</taxon>
        <taxon>Hypocreomycetidae</taxon>
        <taxon>Hypocreales</taxon>
        <taxon>Nectriaceae</taxon>
        <taxon>Fusarium</taxon>
    </lineage>
</organism>
<evidence type="ECO:0000256" key="3">
    <source>
        <dbReference type="ARBA" id="ARBA00022989"/>
    </source>
</evidence>
<reference evidence="8" key="1">
    <citation type="submission" date="2018-03" db="EMBL/GenBank/DDBJ databases">
        <authorList>
            <person name="Guldener U."/>
        </authorList>
    </citation>
    <scope>NUCLEOTIDE SEQUENCE</scope>
</reference>
<keyword evidence="9" id="KW-1185">Reference proteome</keyword>
<feature type="transmembrane region" description="Helical" evidence="6">
    <location>
        <begin position="35"/>
        <end position="51"/>
    </location>
</feature>